<evidence type="ECO:0000313" key="3">
    <source>
        <dbReference type="Proteomes" id="UP001170954"/>
    </source>
</evidence>
<reference evidence="2" key="2">
    <citation type="journal article" date="2022" name="Sci. Total Environ.">
        <title>Prevalence, transmission, and molecular epidemiology of tet(X)-positive bacteria among humans, animals, and environmental niches in China: An epidemiological, and genomic-based study.</title>
        <authorList>
            <person name="Dong N."/>
            <person name="Zeng Y."/>
            <person name="Cai C."/>
            <person name="Sun C."/>
            <person name="Lu J."/>
            <person name="Liu C."/>
            <person name="Zhou H."/>
            <person name="Sun Q."/>
            <person name="Shu L."/>
            <person name="Wang H."/>
            <person name="Wang Y."/>
            <person name="Wang S."/>
            <person name="Wu C."/>
            <person name="Chan E.W."/>
            <person name="Chen G."/>
            <person name="Shen Z."/>
            <person name="Chen S."/>
            <person name="Zhang R."/>
        </authorList>
    </citation>
    <scope>NUCLEOTIDE SEQUENCE</scope>
    <source>
        <strain evidence="2">R1692</strain>
    </source>
</reference>
<gene>
    <name evidence="2" type="ORF">HX018_07820</name>
</gene>
<evidence type="ECO:0000313" key="2">
    <source>
        <dbReference type="EMBL" id="MDM1048139.1"/>
    </source>
</evidence>
<dbReference type="InterPro" id="IPR000595">
    <property type="entry name" value="cNMP-bd_dom"/>
</dbReference>
<comment type="caution">
    <text evidence="2">The sequence shown here is derived from an EMBL/GenBank/DDBJ whole genome shotgun (WGS) entry which is preliminary data.</text>
</comment>
<protein>
    <submittedName>
        <fullName evidence="2">Crp/Fnr family transcriptional regulator</fullName>
    </submittedName>
</protein>
<dbReference type="Proteomes" id="UP001170954">
    <property type="component" value="Unassembled WGS sequence"/>
</dbReference>
<proteinExistence type="predicted"/>
<dbReference type="SUPFAM" id="SSF51206">
    <property type="entry name" value="cAMP-binding domain-like"/>
    <property type="match status" value="1"/>
</dbReference>
<keyword evidence="3" id="KW-1185">Reference proteome</keyword>
<dbReference type="InterPro" id="IPR018490">
    <property type="entry name" value="cNMP-bd_dom_sf"/>
</dbReference>
<dbReference type="CDD" id="cd00038">
    <property type="entry name" value="CAP_ED"/>
    <property type="match status" value="1"/>
</dbReference>
<dbReference type="RefSeq" id="WP_286651078.1">
    <property type="nucleotide sequence ID" value="NZ_JACAGK010000017.1"/>
</dbReference>
<dbReference type="Pfam" id="PF00027">
    <property type="entry name" value="cNMP_binding"/>
    <property type="match status" value="1"/>
</dbReference>
<reference evidence="2" key="1">
    <citation type="submission" date="2020-06" db="EMBL/GenBank/DDBJ databases">
        <authorList>
            <person name="Dong N."/>
        </authorList>
    </citation>
    <scope>NUCLEOTIDE SEQUENCE</scope>
    <source>
        <strain evidence="2">R1692</strain>
    </source>
</reference>
<organism evidence="2 3">
    <name type="scientific">Sphingobacterium hotanense</name>
    <dbReference type="NCBI Taxonomy" id="649196"/>
    <lineage>
        <taxon>Bacteria</taxon>
        <taxon>Pseudomonadati</taxon>
        <taxon>Bacteroidota</taxon>
        <taxon>Sphingobacteriia</taxon>
        <taxon>Sphingobacteriales</taxon>
        <taxon>Sphingobacteriaceae</taxon>
        <taxon>Sphingobacterium</taxon>
    </lineage>
</organism>
<dbReference type="InterPro" id="IPR014710">
    <property type="entry name" value="RmlC-like_jellyroll"/>
</dbReference>
<dbReference type="PROSITE" id="PS50042">
    <property type="entry name" value="CNMP_BINDING_3"/>
    <property type="match status" value="1"/>
</dbReference>
<sequence length="186" mass="21828">MNFKESLFQMFEVSDDQADLILSKFKEEHLDKNALFLTEGKQCEKLSFISSGYCRVFKMTPNKEVTQWIGGNGYFITDLASFLFDQKAIWSIDALTPVTLWTLKKQDYLTLENEIPDWNVLEKRFIAKCFMALEQRIFNFIALSAEERYQHYFEQQRDLFNQVPLQYIASVLGMSPETLSRIRSKG</sequence>
<feature type="domain" description="Cyclic nucleotide-binding" evidence="1">
    <location>
        <begin position="9"/>
        <end position="111"/>
    </location>
</feature>
<evidence type="ECO:0000259" key="1">
    <source>
        <dbReference type="PROSITE" id="PS50042"/>
    </source>
</evidence>
<accession>A0ABT7NLP0</accession>
<dbReference type="EMBL" id="JACAGK010000017">
    <property type="protein sequence ID" value="MDM1048139.1"/>
    <property type="molecule type" value="Genomic_DNA"/>
</dbReference>
<dbReference type="Gene3D" id="2.60.120.10">
    <property type="entry name" value="Jelly Rolls"/>
    <property type="match status" value="1"/>
</dbReference>
<name>A0ABT7NLP0_9SPHI</name>